<dbReference type="Proteomes" id="UP000027471">
    <property type="component" value="Unassembled WGS sequence"/>
</dbReference>
<protein>
    <recommendedName>
        <fullName evidence="3">DUF3833 domain-containing protein</fullName>
    </recommendedName>
</protein>
<dbReference type="AlphaFoldDB" id="A0A074JTT0"/>
<dbReference type="EMBL" id="AUNB01000011">
    <property type="protein sequence ID" value="KEO61076.1"/>
    <property type="molecule type" value="Genomic_DNA"/>
</dbReference>
<comment type="caution">
    <text evidence="1">The sequence shown here is derived from an EMBL/GenBank/DDBJ whole genome shotgun (WGS) entry which is preliminary data.</text>
</comment>
<evidence type="ECO:0000313" key="2">
    <source>
        <dbReference type="Proteomes" id="UP000027471"/>
    </source>
</evidence>
<dbReference type="Pfam" id="PF12915">
    <property type="entry name" value="DUF3833"/>
    <property type="match status" value="1"/>
</dbReference>
<evidence type="ECO:0008006" key="3">
    <source>
        <dbReference type="Google" id="ProtNLM"/>
    </source>
</evidence>
<dbReference type="RefSeq" id="WP_038128438.1">
    <property type="nucleotide sequence ID" value="NZ_AUNB01000011.1"/>
</dbReference>
<accession>A0A074JTT0</accession>
<dbReference type="STRING" id="1353528.DT23_10975"/>
<proteinExistence type="predicted"/>
<sequence length="189" mass="21086">MIKLLLAIAVLILAALLIRQVFFSFPAQRLSDYASESPSFDIRQAFEGPVEAHGMIYGPTGRVTSRFRAMMVGSFTNEGGVINEEFDYASGRTQSRAWKIRFAEDGTISSTADDIEGVATMNQRGNALEMHYKLRLPEDAGGHVLDVTDWIYQMPDGTLLNRSQMRKFGIKVAELFAVMRRVSDTQPAE</sequence>
<keyword evidence="2" id="KW-1185">Reference proteome</keyword>
<organism evidence="1 2">
    <name type="scientific">Thioclava indica</name>
    <dbReference type="NCBI Taxonomy" id="1353528"/>
    <lineage>
        <taxon>Bacteria</taxon>
        <taxon>Pseudomonadati</taxon>
        <taxon>Pseudomonadota</taxon>
        <taxon>Alphaproteobacteria</taxon>
        <taxon>Rhodobacterales</taxon>
        <taxon>Paracoccaceae</taxon>
        <taxon>Thioclava</taxon>
    </lineage>
</organism>
<name>A0A074JTT0_9RHOB</name>
<gene>
    <name evidence="1" type="ORF">DT23_10975</name>
</gene>
<dbReference type="OrthoDB" id="5296954at2"/>
<dbReference type="InterPro" id="IPR024409">
    <property type="entry name" value="DUF3833"/>
</dbReference>
<dbReference type="eggNOG" id="ENOG5031DNS">
    <property type="taxonomic scope" value="Bacteria"/>
</dbReference>
<reference evidence="1 2" key="1">
    <citation type="journal article" date="2015" name="Antonie Van Leeuwenhoek">
        <title>Thioclava indica sp. nov., isolated from surface seawater of the Indian Ocean.</title>
        <authorList>
            <person name="Liu Y."/>
            <person name="Lai Q."/>
            <person name="Du J."/>
            <person name="Xu H."/>
            <person name="Jiang L."/>
            <person name="Shao Z."/>
        </authorList>
    </citation>
    <scope>NUCLEOTIDE SEQUENCE [LARGE SCALE GENOMIC DNA]</scope>
    <source>
        <strain evidence="1 2">DT23-4</strain>
    </source>
</reference>
<evidence type="ECO:0000313" key="1">
    <source>
        <dbReference type="EMBL" id="KEO61076.1"/>
    </source>
</evidence>